<evidence type="ECO:0008006" key="3">
    <source>
        <dbReference type="Google" id="ProtNLM"/>
    </source>
</evidence>
<dbReference type="EMBL" id="LPWG01000003">
    <property type="protein sequence ID" value="ODS00919.1"/>
    <property type="molecule type" value="Genomic_DNA"/>
</dbReference>
<sequence>MTDLIITNGDSAGELLRRTLPGAEVLPWRDVLYEGPVLLTDSLEELTEVRVSYLGASGAGDESAIEFELTSRDRGLSISANFDRVILWFEHDLYDQLQLIQVLDWFADHPREPETLLLVQTDDYIGRQEPETIAEQFTQARPVTQTQLDLAVRAWAAFRQPTPEAWAHLLKEDLSALPFLRGAVVRMLEEFPGPDGLSRTERQMLACLQAKTGLSAVALFGTAQKMEEADFMGDWSFWRTLDELALAPTPLVAGLECAPFQVADQARMETYVKSQPALTTLGKDVIQGRADWAAHHTIDRWWGGTHLTNAKLWRWDPETAHLIAPA</sequence>
<evidence type="ECO:0000313" key="1">
    <source>
        <dbReference type="EMBL" id="ODS00919.1"/>
    </source>
</evidence>
<dbReference type="RefSeq" id="WP_069436184.1">
    <property type="nucleotide sequence ID" value="NZ_LPWG01000003.1"/>
</dbReference>
<dbReference type="AlphaFoldDB" id="A0A1E3W525"/>
<protein>
    <recommendedName>
        <fullName evidence="3">DUF1835 domain-containing protein</fullName>
    </recommendedName>
</protein>
<keyword evidence="2" id="KW-1185">Reference proteome</keyword>
<accession>A0A1E3W525</accession>
<evidence type="ECO:0000313" key="2">
    <source>
        <dbReference type="Proteomes" id="UP000094501"/>
    </source>
</evidence>
<dbReference type="Proteomes" id="UP000094501">
    <property type="component" value="Unassembled WGS sequence"/>
</dbReference>
<reference evidence="1 2" key="1">
    <citation type="journal article" date="2016" name="Environ. Microbiol.">
        <title>New Methyloceanibacter diversity from North Sea sediments includes methanotroph containing solely the soluble methane monooxygenase.</title>
        <authorList>
            <person name="Vekeman B."/>
            <person name="Kerckhof F.M."/>
            <person name="Cremers G."/>
            <person name="de Vos P."/>
            <person name="Vandamme P."/>
            <person name="Boon N."/>
            <person name="Op den Camp H.J."/>
            <person name="Heylen K."/>
        </authorList>
    </citation>
    <scope>NUCLEOTIDE SEQUENCE [LARGE SCALE GENOMIC DNA]</scope>
    <source>
        <strain evidence="1 2">R-67174</strain>
    </source>
</reference>
<dbReference type="OrthoDB" id="127805at2"/>
<dbReference type="STRING" id="1774968.AUC68_13395"/>
<proteinExistence type="predicted"/>
<name>A0A1E3W525_9HYPH</name>
<comment type="caution">
    <text evidence="1">The sequence shown here is derived from an EMBL/GenBank/DDBJ whole genome shotgun (WGS) entry which is preliminary data.</text>
</comment>
<organism evidence="1 2">
    <name type="scientific">Methyloceanibacter methanicus</name>
    <dbReference type="NCBI Taxonomy" id="1774968"/>
    <lineage>
        <taxon>Bacteria</taxon>
        <taxon>Pseudomonadati</taxon>
        <taxon>Pseudomonadota</taxon>
        <taxon>Alphaproteobacteria</taxon>
        <taxon>Hyphomicrobiales</taxon>
        <taxon>Hyphomicrobiaceae</taxon>
        <taxon>Methyloceanibacter</taxon>
    </lineage>
</organism>
<gene>
    <name evidence="1" type="ORF">AUC68_13395</name>
</gene>